<dbReference type="SUPFAM" id="SSF50998">
    <property type="entry name" value="Quinoprotein alcohol dehydrogenase-like"/>
    <property type="match status" value="2"/>
</dbReference>
<dbReference type="InterPro" id="IPR002372">
    <property type="entry name" value="PQQ_rpt_dom"/>
</dbReference>
<dbReference type="EMBL" id="CP120992">
    <property type="protein sequence ID" value="WLQ40453.1"/>
    <property type="molecule type" value="Genomic_DNA"/>
</dbReference>
<evidence type="ECO:0000259" key="1">
    <source>
        <dbReference type="Pfam" id="PF13360"/>
    </source>
</evidence>
<evidence type="ECO:0000313" key="2">
    <source>
        <dbReference type="EMBL" id="WLQ40453.1"/>
    </source>
</evidence>
<dbReference type="PANTHER" id="PTHR34512:SF30">
    <property type="entry name" value="OUTER MEMBRANE PROTEIN ASSEMBLY FACTOR BAMB"/>
    <property type="match status" value="1"/>
</dbReference>
<dbReference type="Gene3D" id="2.130.10.10">
    <property type="entry name" value="YVTN repeat-like/Quinoprotein amine dehydrogenase"/>
    <property type="match status" value="2"/>
</dbReference>
<keyword evidence="3" id="KW-1185">Reference proteome</keyword>
<name>A0ABY9I2P7_9ACTN</name>
<feature type="domain" description="Pyrrolo-quinoline quinone repeat" evidence="1">
    <location>
        <begin position="372"/>
        <end position="450"/>
    </location>
</feature>
<organism evidence="2 3">
    <name type="scientific">Streptomyces laculatispora</name>
    <dbReference type="NCBI Taxonomy" id="887464"/>
    <lineage>
        <taxon>Bacteria</taxon>
        <taxon>Bacillati</taxon>
        <taxon>Actinomycetota</taxon>
        <taxon>Actinomycetes</taxon>
        <taxon>Kitasatosporales</taxon>
        <taxon>Streptomycetaceae</taxon>
        <taxon>Streptomyces</taxon>
    </lineage>
</organism>
<protein>
    <submittedName>
        <fullName evidence="2">PQQ-binding-like beta-propeller repeat protein</fullName>
    </submittedName>
</protein>
<dbReference type="PANTHER" id="PTHR34512">
    <property type="entry name" value="CELL SURFACE PROTEIN"/>
    <property type="match status" value="1"/>
</dbReference>
<evidence type="ECO:0000313" key="3">
    <source>
        <dbReference type="Proteomes" id="UP001229952"/>
    </source>
</evidence>
<dbReference type="Proteomes" id="UP001229952">
    <property type="component" value="Chromosome"/>
</dbReference>
<sequence length="456" mass="46791">MNARGRSRSQGRHIGRRTVLGAGVVGAGAVVAWKVFGDSEESFATPPERQRAWTYAMDGAAAGVSRLTVSGGSLYVTARGPLSVHAVSTEGGRKRWVAEVTGGKQGNATLGPVTVAGTTVYAVAEGGHVNAFADADGSRRWASEPLGGGPPAAPVVIGSTVCVLMRAETAADEAGGTRTLVEGVLCGLDADSGRVKWRAGGDRLLLADRSRGRLIAQARDGDGLSALDADTGERRWSLPKQDSVALGPKLLYATGTGTADELAAYDLSTGERRWKSPAPPKESANAPGAWLTVSADGRTVHACDGGTGAVYAYDAMTGDRRWRITVDSPVTPEAASGGAALFLASSDGFRAAHSVGSGFQNPFSGGGRKPGGYVTARAASDGRQLWRTESDDCTSAPAAAGSAVLVAHTSQVWAYDARTGTARWRVTGEPGAGDVPLVADGRLYVVTDTGIGAVRV</sequence>
<feature type="domain" description="Pyrrolo-quinoline quinone repeat" evidence="1">
    <location>
        <begin position="48"/>
        <end position="198"/>
    </location>
</feature>
<dbReference type="InterPro" id="IPR011047">
    <property type="entry name" value="Quinoprotein_ADH-like_sf"/>
</dbReference>
<dbReference type="RefSeq" id="WP_306086834.1">
    <property type="nucleotide sequence ID" value="NZ_CP120992.1"/>
</dbReference>
<dbReference type="InterPro" id="IPR015943">
    <property type="entry name" value="WD40/YVTN_repeat-like_dom_sf"/>
</dbReference>
<accession>A0ABY9I2P7</accession>
<dbReference type="InterPro" id="IPR018391">
    <property type="entry name" value="PQQ_b-propeller_rpt"/>
</dbReference>
<dbReference type="Pfam" id="PF13360">
    <property type="entry name" value="PQQ_2"/>
    <property type="match status" value="3"/>
</dbReference>
<dbReference type="SMART" id="SM00564">
    <property type="entry name" value="PQQ"/>
    <property type="match status" value="7"/>
</dbReference>
<gene>
    <name evidence="2" type="ORF">P8A22_10875</name>
</gene>
<feature type="domain" description="Pyrrolo-quinoline quinone repeat" evidence="1">
    <location>
        <begin position="261"/>
        <end position="347"/>
    </location>
</feature>
<proteinExistence type="predicted"/>
<reference evidence="2 3" key="1">
    <citation type="submission" date="2023-03" db="EMBL/GenBank/DDBJ databases">
        <title>Isolation and description of six Streptomyces strains from soil environments, able to metabolize different microbial glucans.</title>
        <authorList>
            <person name="Widen T."/>
            <person name="Larsbrink J."/>
        </authorList>
    </citation>
    <scope>NUCLEOTIDE SEQUENCE [LARGE SCALE GENOMIC DNA]</scope>
    <source>
        <strain evidence="2 3">Mut2</strain>
    </source>
</reference>